<comment type="caution">
    <text evidence="1">The sequence shown here is derived from an EMBL/GenBank/DDBJ whole genome shotgun (WGS) entry which is preliminary data.</text>
</comment>
<organism evidence="1 2">
    <name type="scientific">Glomus cerebriforme</name>
    <dbReference type="NCBI Taxonomy" id="658196"/>
    <lineage>
        <taxon>Eukaryota</taxon>
        <taxon>Fungi</taxon>
        <taxon>Fungi incertae sedis</taxon>
        <taxon>Mucoromycota</taxon>
        <taxon>Glomeromycotina</taxon>
        <taxon>Glomeromycetes</taxon>
        <taxon>Glomerales</taxon>
        <taxon>Glomeraceae</taxon>
        <taxon>Glomus</taxon>
    </lineage>
</organism>
<evidence type="ECO:0008006" key="3">
    <source>
        <dbReference type="Google" id="ProtNLM"/>
    </source>
</evidence>
<evidence type="ECO:0000313" key="1">
    <source>
        <dbReference type="EMBL" id="RIA89253.1"/>
    </source>
</evidence>
<proteinExistence type="predicted"/>
<protein>
    <recommendedName>
        <fullName evidence="3">F-box domain-containing protein</fullName>
    </recommendedName>
</protein>
<dbReference type="AlphaFoldDB" id="A0A397ST23"/>
<dbReference type="InterPro" id="IPR032675">
    <property type="entry name" value="LRR_dom_sf"/>
</dbReference>
<dbReference type="SUPFAM" id="SSF52047">
    <property type="entry name" value="RNI-like"/>
    <property type="match status" value="1"/>
</dbReference>
<evidence type="ECO:0000313" key="2">
    <source>
        <dbReference type="Proteomes" id="UP000265703"/>
    </source>
</evidence>
<dbReference type="OrthoDB" id="2334625at2759"/>
<accession>A0A397ST23</accession>
<gene>
    <name evidence="1" type="ORF">C1645_825143</name>
</gene>
<sequence length="484" mass="56759">MSRQFTVDCLYEIFEYLEKNYLTLHSCLLVNRFWCKVAVRILWRNIWNFQYNIEHCSYRTHTIIGTLVACLPNESKVFLNENGLFIQPPTLKSPLFNYPSFIKGISINKFDEMIHSVLENQHLKLSLYYSKHLIAQEIIKMFMNQIPSLKKLEFYWNNFKNIPFNIHFSCFPGAKDCLTDLSELYCNSDVYSEFFYQLSQTCHNLQSLTIEFRDTISSGLVDFISVQNNLKILNLISDEKIWTSIIPVLSKISNTLIKLKIDVGEIYAPTSFISSCINLQELILSANQISFKELQYVIFSNLQILKIPFDRPDDDLLTKFFENNGKNLKELDIYSIDGSLGSSIAKFCPNLKKISTILMDNNGLETLKILFNTCQYLESIKIWYGDYNSDEKEMLKIVITYSKNNFYELKIYHEFSSSLGPEDFESFLISWDNRNNRSPINLISIKDDFWNITLDSNKEIMKLFEKYKKLGIIKKFGIEMHFET</sequence>
<name>A0A397ST23_9GLOM</name>
<dbReference type="Gene3D" id="3.80.10.10">
    <property type="entry name" value="Ribonuclease Inhibitor"/>
    <property type="match status" value="1"/>
</dbReference>
<dbReference type="EMBL" id="QKYT01000227">
    <property type="protein sequence ID" value="RIA89253.1"/>
    <property type="molecule type" value="Genomic_DNA"/>
</dbReference>
<dbReference type="Proteomes" id="UP000265703">
    <property type="component" value="Unassembled WGS sequence"/>
</dbReference>
<reference evidence="1 2" key="1">
    <citation type="submission" date="2018-06" db="EMBL/GenBank/DDBJ databases">
        <title>Comparative genomics reveals the genomic features of Rhizophagus irregularis, R. cerebriforme, R. diaphanum and Gigaspora rosea, and their symbiotic lifestyle signature.</title>
        <authorList>
            <person name="Morin E."/>
            <person name="San Clemente H."/>
            <person name="Chen E.C.H."/>
            <person name="De La Providencia I."/>
            <person name="Hainaut M."/>
            <person name="Kuo A."/>
            <person name="Kohler A."/>
            <person name="Murat C."/>
            <person name="Tang N."/>
            <person name="Roy S."/>
            <person name="Loubradou J."/>
            <person name="Henrissat B."/>
            <person name="Grigoriev I.V."/>
            <person name="Corradi N."/>
            <person name="Roux C."/>
            <person name="Martin F.M."/>
        </authorList>
    </citation>
    <scope>NUCLEOTIDE SEQUENCE [LARGE SCALE GENOMIC DNA]</scope>
    <source>
        <strain evidence="1 2">DAOM 227022</strain>
    </source>
</reference>
<keyword evidence="2" id="KW-1185">Reference proteome</keyword>